<evidence type="ECO:0000313" key="4">
    <source>
        <dbReference type="Proteomes" id="UP000308197"/>
    </source>
</evidence>
<keyword evidence="2" id="KW-0472">Membrane</keyword>
<accession>A0A5C3PVM0</accession>
<feature type="transmembrane region" description="Helical" evidence="2">
    <location>
        <begin position="183"/>
        <end position="204"/>
    </location>
</feature>
<sequence>MVNWSSPQELAKENVAYSNLVFACFGLYVWEVFQTSKFELSIFEGRRKLRWQWVRLLSFLLVSLLTHAEQIFFFLCRYSLVLSVGALMASFTVKSPASLSFSINCQALYTFICVAGNLSIICSSTTLMLRTIAVWERKLAIVVPLVGLCLAHWALLWRGMFIITAEYSPPALACVVTNTQHVFLSVTSWATMGFNLVILVLHVVGLMRREHSASIWDLLFKDGVIYYLGAFSCNALPAILNAVNLNAVMNLIATVPAAVLSAVAACRTVTALPDLDDDDDIYVHSATQLTAPRLPTTAAFRLQSKRYPARPEVHVTTDQIVMEDYECVSSIPADRPVPSPSSVTDKAPSLLNGADDKSFNAV</sequence>
<feature type="transmembrane region" description="Helical" evidence="2">
    <location>
        <begin position="141"/>
        <end position="163"/>
    </location>
</feature>
<protein>
    <submittedName>
        <fullName evidence="3">Uncharacterized protein</fullName>
    </submittedName>
</protein>
<name>A0A5C3PVM0_9APHY</name>
<keyword evidence="4" id="KW-1185">Reference proteome</keyword>
<evidence type="ECO:0000256" key="1">
    <source>
        <dbReference type="SAM" id="MobiDB-lite"/>
    </source>
</evidence>
<feature type="transmembrane region" description="Helical" evidence="2">
    <location>
        <begin position="107"/>
        <end position="129"/>
    </location>
</feature>
<dbReference type="EMBL" id="ML210975">
    <property type="protein sequence ID" value="TFK93904.1"/>
    <property type="molecule type" value="Genomic_DNA"/>
</dbReference>
<dbReference type="AlphaFoldDB" id="A0A5C3PVM0"/>
<keyword evidence="2" id="KW-0812">Transmembrane</keyword>
<dbReference type="InParanoid" id="A0A5C3PVM0"/>
<evidence type="ECO:0000313" key="3">
    <source>
        <dbReference type="EMBL" id="TFK93904.1"/>
    </source>
</evidence>
<organism evidence="3 4">
    <name type="scientific">Polyporus arcularius HHB13444</name>
    <dbReference type="NCBI Taxonomy" id="1314778"/>
    <lineage>
        <taxon>Eukaryota</taxon>
        <taxon>Fungi</taxon>
        <taxon>Dikarya</taxon>
        <taxon>Basidiomycota</taxon>
        <taxon>Agaricomycotina</taxon>
        <taxon>Agaricomycetes</taxon>
        <taxon>Polyporales</taxon>
        <taxon>Polyporaceae</taxon>
        <taxon>Polyporus</taxon>
    </lineage>
</organism>
<proteinExistence type="predicted"/>
<evidence type="ECO:0000256" key="2">
    <source>
        <dbReference type="SAM" id="Phobius"/>
    </source>
</evidence>
<gene>
    <name evidence="3" type="ORF">K466DRAFT_594037</name>
</gene>
<keyword evidence="2" id="KW-1133">Transmembrane helix</keyword>
<feature type="transmembrane region" description="Helical" evidence="2">
    <location>
        <begin position="54"/>
        <end position="87"/>
    </location>
</feature>
<reference evidence="3 4" key="1">
    <citation type="journal article" date="2019" name="Nat. Ecol. Evol.">
        <title>Megaphylogeny resolves global patterns of mushroom evolution.</title>
        <authorList>
            <person name="Varga T."/>
            <person name="Krizsan K."/>
            <person name="Foldi C."/>
            <person name="Dima B."/>
            <person name="Sanchez-Garcia M."/>
            <person name="Sanchez-Ramirez S."/>
            <person name="Szollosi G.J."/>
            <person name="Szarkandi J.G."/>
            <person name="Papp V."/>
            <person name="Albert L."/>
            <person name="Andreopoulos W."/>
            <person name="Angelini C."/>
            <person name="Antonin V."/>
            <person name="Barry K.W."/>
            <person name="Bougher N.L."/>
            <person name="Buchanan P."/>
            <person name="Buyck B."/>
            <person name="Bense V."/>
            <person name="Catcheside P."/>
            <person name="Chovatia M."/>
            <person name="Cooper J."/>
            <person name="Damon W."/>
            <person name="Desjardin D."/>
            <person name="Finy P."/>
            <person name="Geml J."/>
            <person name="Haridas S."/>
            <person name="Hughes K."/>
            <person name="Justo A."/>
            <person name="Karasinski D."/>
            <person name="Kautmanova I."/>
            <person name="Kiss B."/>
            <person name="Kocsube S."/>
            <person name="Kotiranta H."/>
            <person name="LaButti K.M."/>
            <person name="Lechner B.E."/>
            <person name="Liimatainen K."/>
            <person name="Lipzen A."/>
            <person name="Lukacs Z."/>
            <person name="Mihaltcheva S."/>
            <person name="Morgado L.N."/>
            <person name="Niskanen T."/>
            <person name="Noordeloos M.E."/>
            <person name="Ohm R.A."/>
            <person name="Ortiz-Santana B."/>
            <person name="Ovrebo C."/>
            <person name="Racz N."/>
            <person name="Riley R."/>
            <person name="Savchenko A."/>
            <person name="Shiryaev A."/>
            <person name="Soop K."/>
            <person name="Spirin V."/>
            <person name="Szebenyi C."/>
            <person name="Tomsovsky M."/>
            <person name="Tulloss R.E."/>
            <person name="Uehling J."/>
            <person name="Grigoriev I.V."/>
            <person name="Vagvolgyi C."/>
            <person name="Papp T."/>
            <person name="Martin F.M."/>
            <person name="Miettinen O."/>
            <person name="Hibbett D.S."/>
            <person name="Nagy L.G."/>
        </authorList>
    </citation>
    <scope>NUCLEOTIDE SEQUENCE [LARGE SCALE GENOMIC DNA]</scope>
    <source>
        <strain evidence="3 4">HHB13444</strain>
    </source>
</reference>
<feature type="transmembrane region" description="Helical" evidence="2">
    <location>
        <begin position="15"/>
        <end position="33"/>
    </location>
</feature>
<feature type="transmembrane region" description="Helical" evidence="2">
    <location>
        <begin position="224"/>
        <end position="242"/>
    </location>
</feature>
<dbReference type="Proteomes" id="UP000308197">
    <property type="component" value="Unassembled WGS sequence"/>
</dbReference>
<feature type="region of interest" description="Disordered" evidence="1">
    <location>
        <begin position="332"/>
        <end position="362"/>
    </location>
</feature>